<evidence type="ECO:0000259" key="4">
    <source>
        <dbReference type="PROSITE" id="PS50026"/>
    </source>
</evidence>
<comment type="caution">
    <text evidence="5">The sequence shown here is derived from an EMBL/GenBank/DDBJ whole genome shotgun (WGS) entry which is preliminary data.</text>
</comment>
<keyword evidence="2" id="KW-1015">Disulfide bond</keyword>
<organism evidence="5 6">
    <name type="scientific">Strigomonas culicis</name>
    <dbReference type="NCBI Taxonomy" id="28005"/>
    <lineage>
        <taxon>Eukaryota</taxon>
        <taxon>Discoba</taxon>
        <taxon>Euglenozoa</taxon>
        <taxon>Kinetoplastea</taxon>
        <taxon>Metakinetoplastina</taxon>
        <taxon>Trypanosomatida</taxon>
        <taxon>Trypanosomatidae</taxon>
        <taxon>Strigomonadinae</taxon>
        <taxon>Strigomonas</taxon>
    </lineage>
</organism>
<dbReference type="AlphaFoldDB" id="S9VYA9"/>
<evidence type="ECO:0000256" key="3">
    <source>
        <dbReference type="SAM" id="Phobius"/>
    </source>
</evidence>
<keyword evidence="1 2" id="KW-0245">EGF-like domain</keyword>
<accession>S9VYA9</accession>
<dbReference type="Proteomes" id="UP000015354">
    <property type="component" value="Unassembled WGS sequence"/>
</dbReference>
<keyword evidence="3" id="KW-1133">Transmembrane helix</keyword>
<name>S9VYA9_9TRYP</name>
<dbReference type="EMBL" id="ATMH01004970">
    <property type="protein sequence ID" value="EPY28610.1"/>
    <property type="molecule type" value="Genomic_DNA"/>
</dbReference>
<evidence type="ECO:0000256" key="2">
    <source>
        <dbReference type="PROSITE-ProRule" id="PRU00076"/>
    </source>
</evidence>
<dbReference type="InterPro" id="IPR000742">
    <property type="entry name" value="EGF"/>
</dbReference>
<keyword evidence="6" id="KW-1185">Reference proteome</keyword>
<reference evidence="5 6" key="1">
    <citation type="journal article" date="2013" name="PLoS ONE">
        <title>Predicting the Proteins of Angomonas deanei, Strigomonas culicis and Their Respective Endosymbionts Reveals New Aspects of the Trypanosomatidae Family.</title>
        <authorList>
            <person name="Motta M.C."/>
            <person name="Martins A.C."/>
            <person name="de Souza S.S."/>
            <person name="Catta-Preta C.M."/>
            <person name="Silva R."/>
            <person name="Klein C.C."/>
            <person name="de Almeida L.G."/>
            <person name="de Lima Cunha O."/>
            <person name="Ciapina L.P."/>
            <person name="Brocchi M."/>
            <person name="Colabardini A.C."/>
            <person name="de Araujo Lima B."/>
            <person name="Machado C.R."/>
            <person name="de Almeida Soares C.M."/>
            <person name="Probst C.M."/>
            <person name="de Menezes C.B."/>
            <person name="Thompson C.E."/>
            <person name="Bartholomeu D.C."/>
            <person name="Gradia D.F."/>
            <person name="Pavoni D.P."/>
            <person name="Grisard E.C."/>
            <person name="Fantinatti-Garboggini F."/>
            <person name="Marchini F.K."/>
            <person name="Rodrigues-Luiz G.F."/>
            <person name="Wagner G."/>
            <person name="Goldman G.H."/>
            <person name="Fietto J.L."/>
            <person name="Elias M.C."/>
            <person name="Goldman M.H."/>
            <person name="Sagot M.F."/>
            <person name="Pereira M."/>
            <person name="Stoco P.H."/>
            <person name="de Mendonca-Neto R.P."/>
            <person name="Teixeira S.M."/>
            <person name="Maciel T.E."/>
            <person name="de Oliveira Mendes T.A."/>
            <person name="Urmenyi T.P."/>
            <person name="de Souza W."/>
            <person name="Schenkman S."/>
            <person name="de Vasconcelos A.T."/>
        </authorList>
    </citation>
    <scope>NUCLEOTIDE SEQUENCE [LARGE SCALE GENOMIC DNA]</scope>
</reference>
<gene>
    <name evidence="5" type="ORF">STCU_04970</name>
</gene>
<proteinExistence type="predicted"/>
<keyword evidence="3" id="KW-0812">Transmembrane</keyword>
<dbReference type="PROSITE" id="PS50026">
    <property type="entry name" value="EGF_3"/>
    <property type="match status" value="1"/>
</dbReference>
<dbReference type="GO" id="GO:0005044">
    <property type="term" value="F:scavenger receptor activity"/>
    <property type="evidence" value="ECO:0007669"/>
    <property type="project" value="InterPro"/>
</dbReference>
<dbReference type="PROSITE" id="PS00022">
    <property type="entry name" value="EGF_1"/>
    <property type="match status" value="1"/>
</dbReference>
<evidence type="ECO:0000313" key="5">
    <source>
        <dbReference type="EMBL" id="EPY28610.1"/>
    </source>
</evidence>
<protein>
    <recommendedName>
        <fullName evidence="4">EGF-like domain-containing protein</fullName>
    </recommendedName>
</protein>
<feature type="transmembrane region" description="Helical" evidence="3">
    <location>
        <begin position="186"/>
        <end position="210"/>
    </location>
</feature>
<dbReference type="OrthoDB" id="18487at2759"/>
<feature type="domain" description="EGF-like" evidence="4">
    <location>
        <begin position="38"/>
        <end position="75"/>
    </location>
</feature>
<sequence length="283" mass="30254">MALVDGGTFFRFAYQKDVPSCGTGFVPGDCSACLPSHYGKLCTACSCRNGGTCDDGITGTGNCVCAAGYGGVNCSSVCESSTFTCAGCSAKGGYCDCDSTECKCLNGWTGPTCSKRMDTCLPLTLLGCAACVANEECSYCFDGSCFSPLLAGTDAGYACSYSMNASIPYTCDLVDGTDFTISRVDIAVVILVTLLLVLLILCAILAIISISRNTLIYDRHILTAMGGAPDYRFTRRQREVVHANFLAPEDVPSERFVMGVPLRQIQLDRLYQSQHRKDHEKVE</sequence>
<feature type="disulfide bond" evidence="2">
    <location>
        <begin position="65"/>
        <end position="74"/>
    </location>
</feature>
<keyword evidence="3" id="KW-0472">Membrane</keyword>
<comment type="caution">
    <text evidence="2">Lacks conserved residue(s) required for the propagation of feature annotation.</text>
</comment>
<dbReference type="InterPro" id="IPR042635">
    <property type="entry name" value="MEGF10/SREC1/2-like"/>
</dbReference>
<evidence type="ECO:0000313" key="6">
    <source>
        <dbReference type="Proteomes" id="UP000015354"/>
    </source>
</evidence>
<evidence type="ECO:0000256" key="1">
    <source>
        <dbReference type="ARBA" id="ARBA00022536"/>
    </source>
</evidence>
<dbReference type="PANTHER" id="PTHR24043">
    <property type="entry name" value="SCAVENGER RECEPTOR CLASS F"/>
    <property type="match status" value="1"/>
</dbReference>
<dbReference type="PANTHER" id="PTHR24043:SF8">
    <property type="entry name" value="EGF-LIKE DOMAIN-CONTAINING PROTEIN"/>
    <property type="match status" value="1"/>
</dbReference>